<feature type="transmembrane region" description="Helical" evidence="8">
    <location>
        <begin position="49"/>
        <end position="72"/>
    </location>
</feature>
<dbReference type="FunFam" id="3.30.565.10:FF:000006">
    <property type="entry name" value="Sensor histidine kinase WalK"/>
    <property type="match status" value="1"/>
</dbReference>
<evidence type="ECO:0000256" key="4">
    <source>
        <dbReference type="ARBA" id="ARBA00022679"/>
    </source>
</evidence>
<evidence type="ECO:0000256" key="5">
    <source>
        <dbReference type="ARBA" id="ARBA00022777"/>
    </source>
</evidence>
<keyword evidence="3" id="KW-0597">Phosphoprotein</keyword>
<dbReference type="Gene3D" id="1.10.287.130">
    <property type="match status" value="1"/>
</dbReference>
<evidence type="ECO:0000256" key="7">
    <source>
        <dbReference type="ARBA" id="ARBA00023136"/>
    </source>
</evidence>
<feature type="transmembrane region" description="Helical" evidence="8">
    <location>
        <begin position="269"/>
        <end position="287"/>
    </location>
</feature>
<feature type="transmembrane region" description="Helical" evidence="8">
    <location>
        <begin position="152"/>
        <end position="172"/>
    </location>
</feature>
<dbReference type="Pfam" id="PF00512">
    <property type="entry name" value="HisKA"/>
    <property type="match status" value="1"/>
</dbReference>
<dbReference type="InterPro" id="IPR003661">
    <property type="entry name" value="HisK_dim/P_dom"/>
</dbReference>
<comment type="catalytic activity">
    <reaction evidence="1">
        <text>ATP + protein L-histidine = ADP + protein N-phospho-L-histidine.</text>
        <dbReference type="EC" id="2.7.13.3"/>
    </reaction>
</comment>
<evidence type="ECO:0000256" key="8">
    <source>
        <dbReference type="SAM" id="Phobius"/>
    </source>
</evidence>
<keyword evidence="5 10" id="KW-0418">Kinase</keyword>
<dbReference type="InterPro" id="IPR004358">
    <property type="entry name" value="Sig_transdc_His_kin-like_C"/>
</dbReference>
<dbReference type="InterPro" id="IPR036890">
    <property type="entry name" value="HATPase_C_sf"/>
</dbReference>
<feature type="transmembrane region" description="Helical" evidence="8">
    <location>
        <begin position="213"/>
        <end position="233"/>
    </location>
</feature>
<dbReference type="Gene3D" id="3.30.565.10">
    <property type="entry name" value="Histidine kinase-like ATPase, C-terminal domain"/>
    <property type="match status" value="1"/>
</dbReference>
<keyword evidence="7 8" id="KW-0472">Membrane</keyword>
<dbReference type="SMART" id="SM00387">
    <property type="entry name" value="HATPase_c"/>
    <property type="match status" value="1"/>
</dbReference>
<dbReference type="SUPFAM" id="SSF47384">
    <property type="entry name" value="Homodimeric domain of signal transducing histidine kinase"/>
    <property type="match status" value="1"/>
</dbReference>
<feature type="transmembrane region" description="Helical" evidence="8">
    <location>
        <begin position="21"/>
        <end position="42"/>
    </location>
</feature>
<feature type="transmembrane region" description="Helical" evidence="8">
    <location>
        <begin position="113"/>
        <end position="132"/>
    </location>
</feature>
<evidence type="ECO:0000256" key="6">
    <source>
        <dbReference type="ARBA" id="ARBA00023012"/>
    </source>
</evidence>
<feature type="domain" description="Histidine kinase" evidence="9">
    <location>
        <begin position="327"/>
        <end position="547"/>
    </location>
</feature>
<evidence type="ECO:0000259" key="9">
    <source>
        <dbReference type="PROSITE" id="PS50109"/>
    </source>
</evidence>
<dbReference type="Proteomes" id="UP000316495">
    <property type="component" value="Unassembled WGS sequence"/>
</dbReference>
<evidence type="ECO:0000256" key="2">
    <source>
        <dbReference type="ARBA" id="ARBA00012438"/>
    </source>
</evidence>
<dbReference type="Pfam" id="PF02518">
    <property type="entry name" value="HATPase_c"/>
    <property type="match status" value="1"/>
</dbReference>
<evidence type="ECO:0000256" key="3">
    <source>
        <dbReference type="ARBA" id="ARBA00022553"/>
    </source>
</evidence>
<feature type="transmembrane region" description="Helical" evidence="8">
    <location>
        <begin position="78"/>
        <end position="101"/>
    </location>
</feature>
<gene>
    <name evidence="10" type="ORF">Athens101428_405</name>
</gene>
<dbReference type="PANTHER" id="PTHR43711">
    <property type="entry name" value="TWO-COMPONENT HISTIDINE KINASE"/>
    <property type="match status" value="1"/>
</dbReference>
<dbReference type="SUPFAM" id="SSF55874">
    <property type="entry name" value="ATPase domain of HSP90 chaperone/DNA topoisomerase II/histidine kinase"/>
    <property type="match status" value="1"/>
</dbReference>
<proteinExistence type="predicted"/>
<dbReference type="InterPro" id="IPR036097">
    <property type="entry name" value="HisK_dim/P_sf"/>
</dbReference>
<dbReference type="FunFam" id="1.10.287.130:FF:000001">
    <property type="entry name" value="Two-component sensor histidine kinase"/>
    <property type="match status" value="1"/>
</dbReference>
<dbReference type="InterPro" id="IPR005467">
    <property type="entry name" value="His_kinase_dom"/>
</dbReference>
<sequence>MFCQDASAPFLFLFSDIAPQLLYYSHFTGIIATLVIGSYVFFKNISSISAFLIFIVAILFSLWSIFDVITWVNIDSRIIMLSWGLMNLVEPLIYLTLLYFVSHYLREKTDYRFKFVVAILFLPILFLLSTTYNLKHFDLSVCESIQGELMKYNYSFEMLLSTLIIYFIVKNLIFVREEMSRKHIVIFSLGVIFFIISFSWANIVGNITTNWEITQYGLFGAPVFMGVLAYLIVRYKAFNVKVFGVQALMLSLIIIIASEYFFVDSLVNFVLVGITLILALGFGYILTKSVKRDIEQKEELEVLSQQLVAANVQLKKLDKAKTEFISIASHQLRTPLTAIKGYTSLIIEGSYGKISKSVEAALKKTYSANERLILLVEDLLNVSRIESGRMKYDLADVRLEDLATQSYDSLILKAEDEGLYLKINLPKNPLPVFHIDGGKVREVISNFIDNAVKYTEKGGVEVSFEIDSQSARIVISDTGIGIPKEELAYLFKKFSRGKDTSRLNATGTGLGLFVGKNIIEAHGGRVWVDSEGIGKGSKFYIQLPLKWVDPNKNSGVGMNEEVNKGK</sequence>
<dbReference type="InterPro" id="IPR050736">
    <property type="entry name" value="Sensor_HK_Regulatory"/>
</dbReference>
<dbReference type="PROSITE" id="PS50109">
    <property type="entry name" value="HIS_KIN"/>
    <property type="match status" value="1"/>
</dbReference>
<feature type="transmembrane region" description="Helical" evidence="8">
    <location>
        <begin position="184"/>
        <end position="201"/>
    </location>
</feature>
<dbReference type="GO" id="GO:0000155">
    <property type="term" value="F:phosphorelay sensor kinase activity"/>
    <property type="evidence" value="ECO:0007669"/>
    <property type="project" value="InterPro"/>
</dbReference>
<dbReference type="PANTHER" id="PTHR43711:SF1">
    <property type="entry name" value="HISTIDINE KINASE 1"/>
    <property type="match status" value="1"/>
</dbReference>
<reference evidence="10 11" key="1">
    <citation type="submission" date="2017-07" db="EMBL/GenBank/DDBJ databases">
        <title>Mechanisms for carbon and nitrogen cycling indicate functional differentiation within the Candidate Phyla Radiation.</title>
        <authorList>
            <person name="Danczak R.E."/>
            <person name="Johnston M.D."/>
            <person name="Kenah C."/>
            <person name="Slattery M."/>
            <person name="Wrighton K.C."/>
            <person name="Wilkins M.J."/>
        </authorList>
    </citation>
    <scope>NUCLEOTIDE SEQUENCE [LARGE SCALE GENOMIC DNA]</scope>
    <source>
        <strain evidence="10">Athens1014_28</strain>
    </source>
</reference>
<keyword evidence="4" id="KW-0808">Transferase</keyword>
<protein>
    <recommendedName>
        <fullName evidence="2">histidine kinase</fullName>
        <ecNumber evidence="2">2.7.13.3</ecNumber>
    </recommendedName>
</protein>
<dbReference type="EC" id="2.7.13.3" evidence="2"/>
<comment type="caution">
    <text evidence="10">The sequence shown here is derived from an EMBL/GenBank/DDBJ whole genome shotgun (WGS) entry which is preliminary data.</text>
</comment>
<accession>A0A554LMW9</accession>
<dbReference type="EMBL" id="VMGN01000019">
    <property type="protein sequence ID" value="TSC94207.1"/>
    <property type="molecule type" value="Genomic_DNA"/>
</dbReference>
<evidence type="ECO:0000256" key="1">
    <source>
        <dbReference type="ARBA" id="ARBA00000085"/>
    </source>
</evidence>
<dbReference type="SMART" id="SM00388">
    <property type="entry name" value="HisKA"/>
    <property type="match status" value="1"/>
</dbReference>
<dbReference type="CDD" id="cd00082">
    <property type="entry name" value="HisKA"/>
    <property type="match status" value="1"/>
</dbReference>
<dbReference type="InterPro" id="IPR003594">
    <property type="entry name" value="HATPase_dom"/>
</dbReference>
<name>A0A554LMW9_9BACT</name>
<feature type="transmembrane region" description="Helical" evidence="8">
    <location>
        <begin position="245"/>
        <end position="263"/>
    </location>
</feature>
<keyword evidence="6" id="KW-0902">Two-component regulatory system</keyword>
<evidence type="ECO:0000313" key="11">
    <source>
        <dbReference type="Proteomes" id="UP000316495"/>
    </source>
</evidence>
<organism evidence="10 11">
    <name type="scientific">Candidatus Berkelbacteria bacterium Athens1014_28</name>
    <dbReference type="NCBI Taxonomy" id="2017145"/>
    <lineage>
        <taxon>Bacteria</taxon>
        <taxon>Candidatus Berkelbacteria</taxon>
    </lineage>
</organism>
<keyword evidence="8" id="KW-1133">Transmembrane helix</keyword>
<evidence type="ECO:0000313" key="10">
    <source>
        <dbReference type="EMBL" id="TSC94207.1"/>
    </source>
</evidence>
<dbReference type="AlphaFoldDB" id="A0A554LMW9"/>
<dbReference type="PRINTS" id="PR00344">
    <property type="entry name" value="BCTRLSENSOR"/>
</dbReference>
<keyword evidence="8" id="KW-0812">Transmembrane</keyword>